<sequence>MKVAVFVLSLVLAVCAHETYRAEELNNGDPRQPGPGEVKFTLRADPDCDNDNFMRTWMMHGPDDCTTPPQGNMGRSLQVEKGPDIGIGSVTVCQHHLCSNTGESGKVDQCLQVKIPDNGCIVDPFGNPKPIFSVTYGDGNWAWDDFRP</sequence>
<evidence type="ECO:0000313" key="1">
    <source>
        <dbReference type="EMBL" id="GBH22334.1"/>
    </source>
</evidence>
<evidence type="ECO:0008006" key="2">
    <source>
        <dbReference type="Google" id="ProtNLM"/>
    </source>
</evidence>
<accession>A0A2V0RB40</accession>
<organism evidence="1">
    <name type="scientific">viral metagenome</name>
    <dbReference type="NCBI Taxonomy" id="1070528"/>
    <lineage>
        <taxon>unclassified sequences</taxon>
        <taxon>metagenomes</taxon>
        <taxon>organismal metagenomes</taxon>
    </lineage>
</organism>
<name>A0A2V0RB40_9ZZZZ</name>
<dbReference type="EMBL" id="BDQB01000221">
    <property type="protein sequence ID" value="GBH22334.1"/>
    <property type="molecule type" value="Genomic_RNA"/>
</dbReference>
<protein>
    <recommendedName>
        <fullName evidence="2">Secreted protein</fullName>
    </recommendedName>
</protein>
<reference evidence="1" key="1">
    <citation type="submission" date="2017-04" db="EMBL/GenBank/DDBJ databases">
        <title>Unveiling RNA virosphere associated with marine microorganisms.</title>
        <authorList>
            <person name="Urayama S."/>
            <person name="Takaki Y."/>
            <person name="Nishi S."/>
            <person name="Yoshida Y."/>
            <person name="Deguchi S."/>
            <person name="Takai K."/>
            <person name="Nunoura T."/>
        </authorList>
    </citation>
    <scope>NUCLEOTIDE SEQUENCE</scope>
</reference>
<comment type="caution">
    <text evidence="1">The sequence shown here is derived from an EMBL/GenBank/DDBJ whole genome shotgun (WGS) entry which is preliminary data.</text>
</comment>
<dbReference type="AlphaFoldDB" id="A0A2V0RB40"/>
<proteinExistence type="predicted"/>